<dbReference type="InParanoid" id="A0A3N4KKH1"/>
<dbReference type="EMBL" id="ML119158">
    <property type="protein sequence ID" value="RPB08821.1"/>
    <property type="molecule type" value="Genomic_DNA"/>
</dbReference>
<evidence type="ECO:0000313" key="1">
    <source>
        <dbReference type="EMBL" id="RPB08821.1"/>
    </source>
</evidence>
<gene>
    <name evidence="1" type="ORF">P167DRAFT_548589</name>
</gene>
<dbReference type="AlphaFoldDB" id="A0A3N4KKH1"/>
<reference evidence="1 2" key="1">
    <citation type="journal article" date="2018" name="Nat. Ecol. Evol.">
        <title>Pezizomycetes genomes reveal the molecular basis of ectomycorrhizal truffle lifestyle.</title>
        <authorList>
            <person name="Murat C."/>
            <person name="Payen T."/>
            <person name="Noel B."/>
            <person name="Kuo A."/>
            <person name="Morin E."/>
            <person name="Chen J."/>
            <person name="Kohler A."/>
            <person name="Krizsan K."/>
            <person name="Balestrini R."/>
            <person name="Da Silva C."/>
            <person name="Montanini B."/>
            <person name="Hainaut M."/>
            <person name="Levati E."/>
            <person name="Barry K.W."/>
            <person name="Belfiori B."/>
            <person name="Cichocki N."/>
            <person name="Clum A."/>
            <person name="Dockter R.B."/>
            <person name="Fauchery L."/>
            <person name="Guy J."/>
            <person name="Iotti M."/>
            <person name="Le Tacon F."/>
            <person name="Lindquist E.A."/>
            <person name="Lipzen A."/>
            <person name="Malagnac F."/>
            <person name="Mello A."/>
            <person name="Molinier V."/>
            <person name="Miyauchi S."/>
            <person name="Poulain J."/>
            <person name="Riccioni C."/>
            <person name="Rubini A."/>
            <person name="Sitrit Y."/>
            <person name="Splivallo R."/>
            <person name="Traeger S."/>
            <person name="Wang M."/>
            <person name="Zifcakova L."/>
            <person name="Wipf D."/>
            <person name="Zambonelli A."/>
            <person name="Paolocci F."/>
            <person name="Nowrousian M."/>
            <person name="Ottonello S."/>
            <person name="Baldrian P."/>
            <person name="Spatafora J.W."/>
            <person name="Henrissat B."/>
            <person name="Nagy L.G."/>
            <person name="Aury J.M."/>
            <person name="Wincker P."/>
            <person name="Grigoriev I.V."/>
            <person name="Bonfante P."/>
            <person name="Martin F.M."/>
        </authorList>
    </citation>
    <scope>NUCLEOTIDE SEQUENCE [LARGE SCALE GENOMIC DNA]</scope>
    <source>
        <strain evidence="1 2">CCBAS932</strain>
    </source>
</reference>
<protein>
    <submittedName>
        <fullName evidence="1">Uncharacterized protein</fullName>
    </submittedName>
</protein>
<evidence type="ECO:0000313" key="2">
    <source>
        <dbReference type="Proteomes" id="UP000277580"/>
    </source>
</evidence>
<proteinExistence type="predicted"/>
<organism evidence="1 2">
    <name type="scientific">Morchella conica CCBAS932</name>
    <dbReference type="NCBI Taxonomy" id="1392247"/>
    <lineage>
        <taxon>Eukaryota</taxon>
        <taxon>Fungi</taxon>
        <taxon>Dikarya</taxon>
        <taxon>Ascomycota</taxon>
        <taxon>Pezizomycotina</taxon>
        <taxon>Pezizomycetes</taxon>
        <taxon>Pezizales</taxon>
        <taxon>Morchellaceae</taxon>
        <taxon>Morchella</taxon>
    </lineage>
</organism>
<sequence length="242" mass="27243">MSSLMVPSMHAPQAIANTAPDRSNFAEITRMLFLLRRNTLYTNPYFSRVISWSLNPNTEPQPPVDYILALINQARERIEALQIDRELTICALKTVPNITCERIWEGINHGLKMLPNNDPEIDDMTGTVVKVTEQIRGLKDLIWNVQKAVWEDPVMAQEYSVRPGVSVITHDLQKVILRRAADEAAKFAASVSSLEMEEDNSECGLEMGTLEMTGPTSHDGDWVDEEMEMDNEERKNAEGGIA</sequence>
<name>A0A3N4KKH1_9PEZI</name>
<accession>A0A3N4KKH1</accession>
<keyword evidence="2" id="KW-1185">Reference proteome</keyword>
<dbReference type="OrthoDB" id="5328356at2759"/>
<dbReference type="Proteomes" id="UP000277580">
    <property type="component" value="Unassembled WGS sequence"/>
</dbReference>